<feature type="transmembrane region" description="Helical" evidence="2">
    <location>
        <begin position="107"/>
        <end position="127"/>
    </location>
</feature>
<dbReference type="Proteomes" id="UP000199700">
    <property type="component" value="Chromosome"/>
</dbReference>
<reference evidence="3" key="1">
    <citation type="submission" date="2016-10" db="EMBL/GenBank/DDBJ databases">
        <authorList>
            <person name="Varghese N."/>
            <person name="Submissions S."/>
        </authorList>
    </citation>
    <scope>NUCLEOTIDE SEQUENCE [LARGE SCALE GENOMIC DNA]</scope>
    <source>
        <strain evidence="3">DSM 22082</strain>
    </source>
</reference>
<feature type="transmembrane region" description="Helical" evidence="2">
    <location>
        <begin position="39"/>
        <end position="60"/>
    </location>
</feature>
<name>A0A1H1LQ82_BRESA</name>
<accession>A0A1H1LQ82</accession>
<sequence length="173" mass="18365">MSHKLATPEDTGSDTGSGTGASSGAVGLRSHLGSDRAFFLLRTIFTVAPILFGLDKFFGLLTNWDSYLAPWIDAIVPGTAHQAMFAVGIIEIIAGIVVAVAPKFGSLLVVAWLAGIIIDLVSMGQIFDIALRDFGLLVAALALTALAFDRLQKMTASMIARLITSCLITARRW</sequence>
<evidence type="ECO:0008006" key="5">
    <source>
        <dbReference type="Google" id="ProtNLM"/>
    </source>
</evidence>
<protein>
    <recommendedName>
        <fullName evidence="5">DoxX protein</fullName>
    </recommendedName>
</protein>
<keyword evidence="4" id="KW-1185">Reference proteome</keyword>
<dbReference type="RefSeq" id="WP_231938972.1">
    <property type="nucleotide sequence ID" value="NZ_LT629739.1"/>
</dbReference>
<dbReference type="AlphaFoldDB" id="A0A1H1LQ82"/>
<evidence type="ECO:0000313" key="3">
    <source>
        <dbReference type="EMBL" id="SDR76656.1"/>
    </source>
</evidence>
<gene>
    <name evidence="3" type="ORF">SAMN04489751_0380</name>
</gene>
<keyword evidence="2" id="KW-1133">Transmembrane helix</keyword>
<evidence type="ECO:0000313" key="4">
    <source>
        <dbReference type="Proteomes" id="UP000199700"/>
    </source>
</evidence>
<dbReference type="EMBL" id="LT629739">
    <property type="protein sequence ID" value="SDR76656.1"/>
    <property type="molecule type" value="Genomic_DNA"/>
</dbReference>
<proteinExistence type="predicted"/>
<feature type="transmembrane region" description="Helical" evidence="2">
    <location>
        <begin position="80"/>
        <end position="100"/>
    </location>
</feature>
<feature type="transmembrane region" description="Helical" evidence="2">
    <location>
        <begin position="133"/>
        <end position="151"/>
    </location>
</feature>
<feature type="region of interest" description="Disordered" evidence="1">
    <location>
        <begin position="1"/>
        <end position="22"/>
    </location>
</feature>
<evidence type="ECO:0000256" key="1">
    <source>
        <dbReference type="SAM" id="MobiDB-lite"/>
    </source>
</evidence>
<dbReference type="STRING" id="629680.SAMN04489751_0380"/>
<keyword evidence="2" id="KW-0812">Transmembrane</keyword>
<keyword evidence="2" id="KW-0472">Membrane</keyword>
<evidence type="ECO:0000256" key="2">
    <source>
        <dbReference type="SAM" id="Phobius"/>
    </source>
</evidence>
<organism evidence="3 4">
    <name type="scientific">Brevibacterium sandarakinum</name>
    <dbReference type="NCBI Taxonomy" id="629680"/>
    <lineage>
        <taxon>Bacteria</taxon>
        <taxon>Bacillati</taxon>
        <taxon>Actinomycetota</taxon>
        <taxon>Actinomycetes</taxon>
        <taxon>Micrococcales</taxon>
        <taxon>Brevibacteriaceae</taxon>
        <taxon>Brevibacterium</taxon>
    </lineage>
</organism>